<dbReference type="Gene3D" id="3.40.1170.60">
    <property type="match status" value="1"/>
</dbReference>
<dbReference type="GO" id="GO:0016887">
    <property type="term" value="F:ATP hydrolysis activity"/>
    <property type="evidence" value="ECO:0007669"/>
    <property type="project" value="InterPro"/>
</dbReference>
<evidence type="ECO:0000313" key="4">
    <source>
        <dbReference type="Proteomes" id="UP000318821"/>
    </source>
</evidence>
<dbReference type="InterPro" id="IPR027417">
    <property type="entry name" value="P-loop_NTPase"/>
</dbReference>
<feature type="compositionally biased region" description="Polar residues" evidence="1">
    <location>
        <begin position="1660"/>
        <end position="1680"/>
    </location>
</feature>
<sequence length="2423" mass="263878">MGRLSFDASKAGLQKVDKAYLEQVIQNMTRGSAFCKGEQRKEALRAQRQFSLLAAAEKHVWQARAEAVEEELEASRRFSRWFIHVGIDVFYAAVEERLDPSLRERPFAVGSYATADHNQLHCSGTPGFMAKKLCSSLWTRPPHFDRHRREAANVRAIGALYDPHYVAVGLDELTMDFRRRVEAATQPTCSGGIAHTPAFAKVASNVNKPNGQHILTLRTREEVLAHVRDMPVRDVPGIGFATEQRLHALGVVTCKDFLTHKAELCYLFREKTFAFYLSVGLGLVRANVNRSNAEREAVTAPPSAAAAMKPSSAAHLKSPVVPDHRAQKSTRKCTTLACGVPICEAFWYHLRQLTQGAHDVLMKQGAGTKHVCFCTTSRAFVSRSHAAMLSEATNSFAKLYAGLEKVAEPFAARHREFRLIGVNHEMTPQRYASAKIAKTPPSPLKKPPRQAQPRSPAAKRDAASQSLAVYHPQADLGAVTAKVDLSSLFYDTSVTDIALSKRKLTKDDDDGSFVFGQVPRGNMKKEQILKYVDMDELAKASELLEVPDAYTYPLHQMETISEAIAHTMQSRVLMFKYASLDDFYTMKRHIGTDEDVMRATLPGNSIYFQFVHSGSAADADGPASSSSLPREHAGQQEVKAVRDAVERILRRYVCRILEPFPNELAIDVTHYATYLPLLNVSRRNVSQVLKDIEDYMAKRPVAKEGIAGPPSESEIEPLTPDELATEIARIIRREVLTQRPPRDSGCGAQEPATTGAQEVPSSTVAASTASVRVCIGVATSPVLAKIACDAEVLAVVAKLRGEQAATLTADKGGGRSGVPLVSIRSFHRHIRSMKASRDFMASFPVSRVPVFTPAFVDLLKHTFGIVTCGDFYEKRYLLYYCMSRDTARACYAAAFGRMYFEAEVIESLVAPENLRHSIAPLEFMASNRISIVNEERTDYHVAMRSVILGHLRKKLPNNGCKITQVPFGRLSTEDAIHRTAEAAMRSLHRHLYTKGLTYSGVRVTLPRCNLDPVMERLEGETTEEAAVAALHRVLPKLLSHRHRIDEALDGAKSGRYVTLGVFGISLIPMVPPIMISEAARLEKLYFTAKRFFLGHQNRMMRRKGMLTDEGDSTTSTAEVRRLSVLFVRSELSEDRRDEASTPAPGAAAPGDADVVDVDTFNSTDSDGEEDVGRFAVVPAHTPRVGHLSLRDAVVLSYRGASDDYVMHHRTVAASCGHGAPPSPVDELLSVATEDSRVLLRRSGLTTEPRTSDVPAVHMWRGCNDGDDEEVQQGESRASTCQSRGGDQFFVWDDCARSLSDVPPARLSSVIPTTVSSARWKQESSVLLEHARGTLHRVHPRCGTFSATVGSPSPAQQRPLGSSNACGRCQADFVALSMNSLSLVQSREYGADLAAIHHTAFACEMSANAICMDDWGPHSTVVGFSDGTLRVVDWRMPARGSSLRAGDAAANDEETHVALCTHVPQPSWMRHGGRSTAAAASVAGVLSCCAFEDSFRVVCGLGDASGAVVMADLRRPESGTRLRRRRTRAEQQAAQHLFAEAGGQSPTGRAVTDIQRDPSCFGRIGLVDVTGRAALTTVAALEVSVGSSAAVLRKRCRTKDRASRLGNLSPTASRSAVLTTILYSIRGDPQRPGIYTVNAQGGSFRTPFAAHPRPRCAFSDDASQMASNRHSSDPEASSAPTRSPLEQVHLLLASLLRWWPYAPHERIPSILLCGPTSNGKSHLVHRVADAVNACTDTAMDEVARFSEKEQGQAVPREVSADGTVVPTLTSALLHEQRRTHVVTVIPPLAKAVAVRNAYDGTTGLRRLLRRTVYDACVEYHRESVTNSRSANGKPTTTTTPTEIAVLLVLDHIECYLQREDACIHDSSSGTADSTTRQSCGVGEPSQDGTSAQSMNTLYPALLADLYTVLRSSPPLFSQHECATLHLARLVSVALFTGGLDEVPPVVRHRYVDYAIALPTPTEAVRRAFFLPYATTCAAGQAPPPLPLPMVDALALRTGGVSYGGLQEVLCLALDYCAASPSRAVECDEQVAGAAAQAILQAYVSSGSVTALEYRRSAGFVDVQATRWDDIAGMAHVKETLKRLVTDPIRHRDTYRRFRVRPSTGVLLHGPPGTGKTMLAKAMATELNASFVYMDLPKLVQAEVGESERRLQEYFDVARERSPSLVFMDEVQAAFGLRYANTADVHRRRPRSSAADGGGRDEGASTASTATAHDARLVSHLLRLLDAAQQDEEHFVLFVGATNVVHLLDPLLLRAGRLDTLLEVPPPDAAARKSLVRRVVYGEWAHWLCEGESHASLVSADGGSVAAAAPIDATQLENLRAALVEAFVRRSDGFSGAEVRNFTSVFGLQLARAVTRSLEATQDAVVSEALDCAATTHGPRTEQRERQLCLRRAITAFLATSGGTEAGLSCDALALLDDAHKKCAV</sequence>
<feature type="compositionally biased region" description="Low complexity" evidence="1">
    <location>
        <begin position="1142"/>
        <end position="1152"/>
    </location>
</feature>
<organism evidence="3 4">
    <name type="scientific">Leishmania donovani</name>
    <dbReference type="NCBI Taxonomy" id="5661"/>
    <lineage>
        <taxon>Eukaryota</taxon>
        <taxon>Discoba</taxon>
        <taxon>Euglenozoa</taxon>
        <taxon>Kinetoplastea</taxon>
        <taxon>Metakinetoplastina</taxon>
        <taxon>Trypanosomatida</taxon>
        <taxon>Trypanosomatidae</taxon>
        <taxon>Leishmaniinae</taxon>
        <taxon>Leishmania</taxon>
    </lineage>
</organism>
<dbReference type="GO" id="GO:0006281">
    <property type="term" value="P:DNA repair"/>
    <property type="evidence" value="ECO:0007669"/>
    <property type="project" value="InterPro"/>
</dbReference>
<dbReference type="EMBL" id="RHLD01000012">
    <property type="protein sequence ID" value="TPP40486.1"/>
    <property type="molecule type" value="Genomic_DNA"/>
</dbReference>
<gene>
    <name evidence="3" type="ORF">CGC20_13355</name>
</gene>
<feature type="region of interest" description="Disordered" evidence="1">
    <location>
        <begin position="2184"/>
        <end position="2208"/>
    </location>
</feature>
<dbReference type="Gene3D" id="1.10.150.810">
    <property type="match status" value="3"/>
</dbReference>
<feature type="compositionally biased region" description="Polar residues" evidence="1">
    <location>
        <begin position="751"/>
        <end position="760"/>
    </location>
</feature>
<reference evidence="4" key="1">
    <citation type="submission" date="2019-02" db="EMBL/GenBank/DDBJ databases">
        <title>FDA dAtabase for Regulatory Grade micrObial Sequences (FDA-ARGOS): Supporting development and validation of Infectious Disease Dx tests.</title>
        <authorList>
            <person name="Duncan R."/>
            <person name="Fisher C."/>
            <person name="Tallon L."/>
            <person name="Sadzewicz L."/>
            <person name="Sengamalay N."/>
            <person name="Ott S."/>
            <person name="Godinez A."/>
            <person name="Nagaraj S."/>
            <person name="Vavikolanu K."/>
            <person name="Vyas G."/>
            <person name="Nadendla S."/>
            <person name="Aluvathingal J."/>
            <person name="Sichtig H."/>
        </authorList>
    </citation>
    <scope>NUCLEOTIDE SEQUENCE [LARGE SCALE GENOMIC DNA]</scope>
    <source>
        <strain evidence="4">FDAARGOS_360</strain>
    </source>
</reference>
<comment type="caution">
    <text evidence="3">The sequence shown here is derived from an EMBL/GenBank/DDBJ whole genome shotgun (WGS) entry which is preliminary data.</text>
</comment>
<feature type="region of interest" description="Disordered" evidence="1">
    <location>
        <begin position="1658"/>
        <end position="1681"/>
    </location>
</feature>
<dbReference type="Gene3D" id="3.40.50.300">
    <property type="entry name" value="P-loop containing nucleotide triphosphate hydrolases"/>
    <property type="match status" value="1"/>
</dbReference>
<dbReference type="VEuPathDB" id="TriTrypDB:LdCL_280020300"/>
<dbReference type="Pfam" id="PF00004">
    <property type="entry name" value="AAA"/>
    <property type="match status" value="2"/>
</dbReference>
<dbReference type="GO" id="GO:0005524">
    <property type="term" value="F:ATP binding"/>
    <property type="evidence" value="ECO:0007669"/>
    <property type="project" value="InterPro"/>
</dbReference>
<name>A0A504WV09_LEIDO</name>
<dbReference type="VEuPathDB" id="TriTrypDB:LDHU3_28.2030"/>
<feature type="compositionally biased region" description="Polar residues" evidence="1">
    <location>
        <begin position="1864"/>
        <end position="1877"/>
    </location>
</feature>
<dbReference type="VEuPathDB" id="TriTrypDB:LdBPK_281560.1"/>
<dbReference type="VEuPathDB" id="TriTrypDB:LdCL_280020200"/>
<feature type="region of interest" description="Disordered" evidence="1">
    <location>
        <begin position="1133"/>
        <end position="1168"/>
    </location>
</feature>
<evidence type="ECO:0000313" key="3">
    <source>
        <dbReference type="EMBL" id="TPP40486.1"/>
    </source>
</evidence>
<accession>A0A504WV09</accession>
<dbReference type="VEuPathDB" id="TriTrypDB:LDHU3_28.2010"/>
<dbReference type="PANTHER" id="PTHR11076">
    <property type="entry name" value="DNA REPAIR POLYMERASE UMUC / TRANSFERASE FAMILY MEMBER"/>
    <property type="match status" value="1"/>
</dbReference>
<dbReference type="InterPro" id="IPR001126">
    <property type="entry name" value="UmuC"/>
</dbReference>
<dbReference type="VEuPathDB" id="TriTrypDB:LdCL_280020500"/>
<dbReference type="InterPro" id="IPR003959">
    <property type="entry name" value="ATPase_AAA_core"/>
</dbReference>
<dbReference type="InterPro" id="IPR043128">
    <property type="entry name" value="Rev_trsase/Diguanyl_cyclase"/>
</dbReference>
<dbReference type="PROSITE" id="PS50173">
    <property type="entry name" value="UMUC"/>
    <property type="match status" value="1"/>
</dbReference>
<dbReference type="SUPFAM" id="SSF56672">
    <property type="entry name" value="DNA/RNA polymerases"/>
    <property type="match status" value="2"/>
</dbReference>
<dbReference type="InterPro" id="IPR003593">
    <property type="entry name" value="AAA+_ATPase"/>
</dbReference>
<dbReference type="InterPro" id="IPR050116">
    <property type="entry name" value="DNA_polymerase-Y"/>
</dbReference>
<dbReference type="SUPFAM" id="SSF52540">
    <property type="entry name" value="P-loop containing nucleoside triphosphate hydrolases"/>
    <property type="match status" value="1"/>
</dbReference>
<dbReference type="InterPro" id="IPR043502">
    <property type="entry name" value="DNA/RNA_pol_sf"/>
</dbReference>
<evidence type="ECO:0000259" key="2">
    <source>
        <dbReference type="PROSITE" id="PS50173"/>
    </source>
</evidence>
<dbReference type="PANTHER" id="PTHR11076:SF33">
    <property type="entry name" value="DNA POLYMERASE KAPPA"/>
    <property type="match status" value="1"/>
</dbReference>
<proteinExistence type="predicted"/>
<dbReference type="Proteomes" id="UP000318821">
    <property type="component" value="Unassembled WGS sequence"/>
</dbReference>
<dbReference type="SMART" id="SM00382">
    <property type="entry name" value="AAA"/>
    <property type="match status" value="2"/>
</dbReference>
<evidence type="ECO:0000256" key="1">
    <source>
        <dbReference type="SAM" id="MobiDB-lite"/>
    </source>
</evidence>
<dbReference type="FunFam" id="3.40.50.300:FF:002738">
    <property type="entry name" value="Putative ATPase"/>
    <property type="match status" value="1"/>
</dbReference>
<dbReference type="GO" id="GO:0042276">
    <property type="term" value="P:error-prone translesion synthesis"/>
    <property type="evidence" value="ECO:0007669"/>
    <property type="project" value="TreeGrafter"/>
</dbReference>
<dbReference type="GO" id="GO:0005634">
    <property type="term" value="C:nucleus"/>
    <property type="evidence" value="ECO:0007669"/>
    <property type="project" value="TreeGrafter"/>
</dbReference>
<dbReference type="VEuPathDB" id="TriTrypDB:LDHU3_28.1980"/>
<feature type="domain" description="UmuC" evidence="2">
    <location>
        <begin position="82"/>
        <end position="239"/>
    </location>
</feature>
<dbReference type="VEuPathDB" id="TriTrypDB:LdBPK_281540.1"/>
<feature type="region of interest" description="Disordered" evidence="1">
    <location>
        <begin position="1864"/>
        <end position="1889"/>
    </location>
</feature>
<feature type="region of interest" description="Disordered" evidence="1">
    <location>
        <begin position="435"/>
        <end position="464"/>
    </location>
</feature>
<dbReference type="Gene3D" id="3.30.70.270">
    <property type="match status" value="1"/>
</dbReference>
<dbReference type="VEuPathDB" id="TriTrypDB:LdBPK_281580.1"/>
<dbReference type="Pfam" id="PF00817">
    <property type="entry name" value="IMS"/>
    <property type="match status" value="1"/>
</dbReference>
<feature type="region of interest" description="Disordered" evidence="1">
    <location>
        <begin position="739"/>
        <end position="761"/>
    </location>
</feature>
<dbReference type="GO" id="GO:0003887">
    <property type="term" value="F:DNA-directed DNA polymerase activity"/>
    <property type="evidence" value="ECO:0007669"/>
    <property type="project" value="TreeGrafter"/>
</dbReference>
<protein>
    <submittedName>
        <fullName evidence="3">ATPase associated with various cellular activities (AAA) family protein</fullName>
    </submittedName>
</protein>